<dbReference type="Proteomes" id="UP000606974">
    <property type="component" value="Unassembled WGS sequence"/>
</dbReference>
<comment type="similarity">
    <text evidence="1">Belongs to the short-chain dehydrogenases/reductases (SDR) family.</text>
</comment>
<dbReference type="AlphaFoldDB" id="A0A8H7AKR3"/>
<dbReference type="PROSITE" id="PS00061">
    <property type="entry name" value="ADH_SHORT"/>
    <property type="match status" value="1"/>
</dbReference>
<evidence type="ECO:0000256" key="1">
    <source>
        <dbReference type="ARBA" id="ARBA00006484"/>
    </source>
</evidence>
<dbReference type="CDD" id="cd05233">
    <property type="entry name" value="SDR_c"/>
    <property type="match status" value="1"/>
</dbReference>
<dbReference type="Pfam" id="PF13561">
    <property type="entry name" value="adh_short_C2"/>
    <property type="match status" value="1"/>
</dbReference>
<proteinExistence type="inferred from homology"/>
<evidence type="ECO:0000313" key="4">
    <source>
        <dbReference type="EMBL" id="KAF7506900.1"/>
    </source>
</evidence>
<name>A0A8H7AKR3_9EURO</name>
<evidence type="ECO:0000256" key="2">
    <source>
        <dbReference type="ARBA" id="ARBA00022857"/>
    </source>
</evidence>
<keyword evidence="5" id="KW-1185">Reference proteome</keyword>
<keyword evidence="3" id="KW-0560">Oxidoreductase</keyword>
<dbReference type="Gene3D" id="3.40.50.720">
    <property type="entry name" value="NAD(P)-binding Rossmann-like Domain"/>
    <property type="match status" value="1"/>
</dbReference>
<protein>
    <recommendedName>
        <fullName evidence="6">Short chain alcohol dehydrogenase</fullName>
    </recommendedName>
</protein>
<dbReference type="PANTHER" id="PTHR42760">
    <property type="entry name" value="SHORT-CHAIN DEHYDROGENASES/REDUCTASES FAMILY MEMBER"/>
    <property type="match status" value="1"/>
</dbReference>
<dbReference type="SUPFAM" id="SSF51735">
    <property type="entry name" value="NAD(P)-binding Rossmann-fold domains"/>
    <property type="match status" value="1"/>
</dbReference>
<evidence type="ECO:0000256" key="3">
    <source>
        <dbReference type="ARBA" id="ARBA00023002"/>
    </source>
</evidence>
<accession>A0A8H7AKR3</accession>
<dbReference type="PRINTS" id="PR00080">
    <property type="entry name" value="SDRFAMILY"/>
</dbReference>
<dbReference type="InterPro" id="IPR036291">
    <property type="entry name" value="NAD(P)-bd_dom_sf"/>
</dbReference>
<dbReference type="InterPro" id="IPR002347">
    <property type="entry name" value="SDR_fam"/>
</dbReference>
<dbReference type="InterPro" id="IPR020904">
    <property type="entry name" value="Sc_DH/Rdtase_CS"/>
</dbReference>
<comment type="caution">
    <text evidence="4">The sequence shown here is derived from an EMBL/GenBank/DDBJ whole genome shotgun (WGS) entry which is preliminary data.</text>
</comment>
<dbReference type="GO" id="GO:0016616">
    <property type="term" value="F:oxidoreductase activity, acting on the CH-OH group of donors, NAD or NADP as acceptor"/>
    <property type="evidence" value="ECO:0007669"/>
    <property type="project" value="TreeGrafter"/>
</dbReference>
<sequence>MEQDDICTRQMVWKNNSRFCLFSSISLKHYPVITTIEFATHLTMTTPATVAPPQKHILISGAAQGIGRCLARHFLQRGHKVFILDVNEDELVYTATVHLKEHLNKTLGYALCNLRSVDEIRATAKKAADFFDGHIDVLINNGGISTPFWKDGATMEEQSTIDQWIAYVETNLTAPFALSQACIPYMKVSTEDELRKLEGPGPCIIHVSSFRMLQSDPNQEGYASTKAGLLGLTHSMAVSMAKFGIRVNLIAPGRIRVAHECKQGDEQSKEWQIEGDDAEKHATNRAGKPEDIAECAEWLIGAGFVTGQDVTVDGGVTKTK</sequence>
<evidence type="ECO:0008006" key="6">
    <source>
        <dbReference type="Google" id="ProtNLM"/>
    </source>
</evidence>
<gene>
    <name evidence="4" type="ORF">GJ744_011141</name>
</gene>
<dbReference type="OrthoDB" id="47007at2759"/>
<dbReference type="PRINTS" id="PR00081">
    <property type="entry name" value="GDHRDH"/>
</dbReference>
<reference evidence="4" key="1">
    <citation type="submission" date="2020-02" db="EMBL/GenBank/DDBJ databases">
        <authorList>
            <person name="Palmer J.M."/>
        </authorList>
    </citation>
    <scope>NUCLEOTIDE SEQUENCE</scope>
    <source>
        <strain evidence="4">EPUS1.4</strain>
        <tissue evidence="4">Thallus</tissue>
    </source>
</reference>
<dbReference type="EMBL" id="JAACFV010000078">
    <property type="protein sequence ID" value="KAF7506900.1"/>
    <property type="molecule type" value="Genomic_DNA"/>
</dbReference>
<dbReference type="PANTHER" id="PTHR42760:SF133">
    <property type="entry name" value="3-OXOACYL-[ACYL-CARRIER-PROTEIN] REDUCTASE"/>
    <property type="match status" value="1"/>
</dbReference>
<evidence type="ECO:0000313" key="5">
    <source>
        <dbReference type="Proteomes" id="UP000606974"/>
    </source>
</evidence>
<keyword evidence="2" id="KW-0521">NADP</keyword>
<organism evidence="4 5">
    <name type="scientific">Endocarpon pusillum</name>
    <dbReference type="NCBI Taxonomy" id="364733"/>
    <lineage>
        <taxon>Eukaryota</taxon>
        <taxon>Fungi</taxon>
        <taxon>Dikarya</taxon>
        <taxon>Ascomycota</taxon>
        <taxon>Pezizomycotina</taxon>
        <taxon>Eurotiomycetes</taxon>
        <taxon>Chaetothyriomycetidae</taxon>
        <taxon>Verrucariales</taxon>
        <taxon>Verrucariaceae</taxon>
        <taxon>Endocarpon</taxon>
    </lineage>
</organism>